<accession>A0A9P1N2K1</accession>
<dbReference type="EMBL" id="CANHGI010000004">
    <property type="protein sequence ID" value="CAI5447578.1"/>
    <property type="molecule type" value="Genomic_DNA"/>
</dbReference>
<feature type="transmembrane region" description="Helical" evidence="1">
    <location>
        <begin position="88"/>
        <end position="107"/>
    </location>
</feature>
<gene>
    <name evidence="2" type="ORF">CAMP_LOCUS10215</name>
</gene>
<feature type="transmembrane region" description="Helical" evidence="1">
    <location>
        <begin position="127"/>
        <end position="148"/>
    </location>
</feature>
<name>A0A9P1N2K1_9PELO</name>
<keyword evidence="3" id="KW-1185">Reference proteome</keyword>
<organism evidence="2 3">
    <name type="scientific">Caenorhabditis angaria</name>
    <dbReference type="NCBI Taxonomy" id="860376"/>
    <lineage>
        <taxon>Eukaryota</taxon>
        <taxon>Metazoa</taxon>
        <taxon>Ecdysozoa</taxon>
        <taxon>Nematoda</taxon>
        <taxon>Chromadorea</taxon>
        <taxon>Rhabditida</taxon>
        <taxon>Rhabditina</taxon>
        <taxon>Rhabditomorpha</taxon>
        <taxon>Rhabditoidea</taxon>
        <taxon>Rhabditidae</taxon>
        <taxon>Peloderinae</taxon>
        <taxon>Caenorhabditis</taxon>
    </lineage>
</organism>
<keyword evidence="1" id="KW-1133">Transmembrane helix</keyword>
<evidence type="ECO:0000256" key="1">
    <source>
        <dbReference type="SAM" id="Phobius"/>
    </source>
</evidence>
<sequence>MKIHNSYSRQVIEETITKCSRFCGPLRIPKKVPPKNYENILKVLQTYSNFDLNKNWLKLIADQFNGKYIDFQNDQLMTTYTANFKTRWMFFSMFFTILTMIFIYFLFSMSKTLTNRVLKFIKFRKYYTGYTIIPVFCCIMIISITVTFGKEATKAGIAIQNSKNWRETAQKRSRFVQEQTWDEMNCSTFFPPIDYRVLDNIEYGMFGITTEDINGAIEYKLGKYLLNELTDLFVEALLRFYQFQHDVVFNEIFLLNDRTYELLKIPSENLINTAKYTIFVVSMVSICFTSFICLMVFLDLKNKYPQIIKCIQLFSPILLFFIIIGYFFIWYIFTSIVGSYTVFLHLTHSQIQDDIYFDRFETQQFFDSLTTHNIISVSYKSIEQEMNSTYLSIFDIYPRKLIEELMSKTISNPDPTHPDYPHYHFFSRCLKNETLCTWKPSDLFAKLPKWIVLRSLIEPDFRVPAISYLRYLSFFQQNTFVPIAGLVWNILALPALIFFNLMFIHFATPLIRRKSEDSSTDGFM</sequence>
<keyword evidence="1" id="KW-0812">Transmembrane</keyword>
<comment type="caution">
    <text evidence="2">The sequence shown here is derived from an EMBL/GenBank/DDBJ whole genome shotgun (WGS) entry which is preliminary data.</text>
</comment>
<evidence type="ECO:0000313" key="3">
    <source>
        <dbReference type="Proteomes" id="UP001152747"/>
    </source>
</evidence>
<evidence type="ECO:0000313" key="2">
    <source>
        <dbReference type="EMBL" id="CAI5447578.1"/>
    </source>
</evidence>
<feature type="transmembrane region" description="Helical" evidence="1">
    <location>
        <begin position="310"/>
        <end position="333"/>
    </location>
</feature>
<dbReference type="AlphaFoldDB" id="A0A9P1N2K1"/>
<feature type="transmembrane region" description="Helical" evidence="1">
    <location>
        <begin position="480"/>
        <end position="504"/>
    </location>
</feature>
<protein>
    <submittedName>
        <fullName evidence="2">Uncharacterized protein</fullName>
    </submittedName>
</protein>
<keyword evidence="1" id="KW-0472">Membrane</keyword>
<feature type="transmembrane region" description="Helical" evidence="1">
    <location>
        <begin position="276"/>
        <end position="298"/>
    </location>
</feature>
<dbReference type="Proteomes" id="UP001152747">
    <property type="component" value="Unassembled WGS sequence"/>
</dbReference>
<proteinExistence type="predicted"/>
<reference evidence="2" key="1">
    <citation type="submission" date="2022-11" db="EMBL/GenBank/DDBJ databases">
        <authorList>
            <person name="Kikuchi T."/>
        </authorList>
    </citation>
    <scope>NUCLEOTIDE SEQUENCE</scope>
    <source>
        <strain evidence="2">PS1010</strain>
    </source>
</reference>